<dbReference type="Proteomes" id="UP000049855">
    <property type="component" value="Unassembled WGS sequence"/>
</dbReference>
<sequence length="164" mass="18921">MKKFLLMIIFAMVTNVCFAEDVYTVTENGYTKYLHTESVKAKVISKTEQESFFEMTYTLICIPDKDSLANLRSQTFDNKINFEKQTFTFKCSFGKNSNQWNQDGSVWLNSDQLWGDSPEKCLYESHGNMPGGAYYGNTPEAVFNRNIIIAAYNYVIAHNLIVYY</sequence>
<reference evidence="3" key="1">
    <citation type="submission" date="2015-03" db="EMBL/GenBank/DDBJ databases">
        <authorList>
            <person name="Nijsse Bart"/>
        </authorList>
    </citation>
    <scope>NUCLEOTIDE SEQUENCE [LARGE SCALE GENOMIC DNA]</scope>
</reference>
<keyword evidence="1" id="KW-0732">Signal</keyword>
<feature type="chain" id="PRO_5006710632" evidence="1">
    <location>
        <begin position="20"/>
        <end position="164"/>
    </location>
</feature>
<accession>A0A0U1KXN4</accession>
<keyword evidence="3" id="KW-1185">Reference proteome</keyword>
<proteinExistence type="predicted"/>
<feature type="signal peptide" evidence="1">
    <location>
        <begin position="1"/>
        <end position="19"/>
    </location>
</feature>
<gene>
    <name evidence="2" type="ORF">SpAn4DRAFT_3939</name>
</gene>
<dbReference type="EMBL" id="CTRP01000004">
    <property type="protein sequence ID" value="CQR71434.1"/>
    <property type="molecule type" value="Genomic_DNA"/>
</dbReference>
<name>A0A0U1KXN4_9FIRM</name>
<organism evidence="2 3">
    <name type="scientific">Sporomusa ovata</name>
    <dbReference type="NCBI Taxonomy" id="2378"/>
    <lineage>
        <taxon>Bacteria</taxon>
        <taxon>Bacillati</taxon>
        <taxon>Bacillota</taxon>
        <taxon>Negativicutes</taxon>
        <taxon>Selenomonadales</taxon>
        <taxon>Sporomusaceae</taxon>
        <taxon>Sporomusa</taxon>
    </lineage>
</organism>
<dbReference type="RefSeq" id="WP_021167532.1">
    <property type="nucleotide sequence ID" value="NZ_CTRP01000004.1"/>
</dbReference>
<evidence type="ECO:0000313" key="2">
    <source>
        <dbReference type="EMBL" id="CQR71434.1"/>
    </source>
</evidence>
<evidence type="ECO:0000313" key="3">
    <source>
        <dbReference type="Proteomes" id="UP000049855"/>
    </source>
</evidence>
<dbReference type="AlphaFoldDB" id="A0A0U1KXN4"/>
<protein>
    <submittedName>
        <fullName evidence="2">Uncharacterized protein</fullName>
    </submittedName>
</protein>
<evidence type="ECO:0000256" key="1">
    <source>
        <dbReference type="SAM" id="SignalP"/>
    </source>
</evidence>